<dbReference type="PANTHER" id="PTHR30146">
    <property type="entry name" value="LACI-RELATED TRANSCRIPTIONAL REPRESSOR"/>
    <property type="match status" value="1"/>
</dbReference>
<dbReference type="InterPro" id="IPR001761">
    <property type="entry name" value="Peripla_BP/Lac1_sug-bd_dom"/>
</dbReference>
<dbReference type="InterPro" id="IPR000843">
    <property type="entry name" value="HTH_LacI"/>
</dbReference>
<evidence type="ECO:0000256" key="3">
    <source>
        <dbReference type="ARBA" id="ARBA00023163"/>
    </source>
</evidence>
<dbReference type="FunCoup" id="A0A6G9ID95">
    <property type="interactions" value="19"/>
</dbReference>
<protein>
    <submittedName>
        <fullName evidence="5">Gluconate operon transcriptional repressor GntR</fullName>
    </submittedName>
</protein>
<feature type="domain" description="HTH lacI-type" evidence="4">
    <location>
        <begin position="6"/>
        <end position="60"/>
    </location>
</feature>
<evidence type="ECO:0000259" key="4">
    <source>
        <dbReference type="PROSITE" id="PS50932"/>
    </source>
</evidence>
<dbReference type="CDD" id="cd01392">
    <property type="entry name" value="HTH_LacI"/>
    <property type="match status" value="1"/>
</dbReference>
<keyword evidence="3" id="KW-0804">Transcription</keyword>
<evidence type="ECO:0000313" key="6">
    <source>
        <dbReference type="Proteomes" id="UP000501168"/>
    </source>
</evidence>
<dbReference type="InParanoid" id="A0A6G9ID95"/>
<dbReference type="Gene3D" id="1.10.260.40">
    <property type="entry name" value="lambda repressor-like DNA-binding domains"/>
    <property type="match status" value="1"/>
</dbReference>
<dbReference type="PROSITE" id="PS50932">
    <property type="entry name" value="HTH_LACI_2"/>
    <property type="match status" value="1"/>
</dbReference>
<evidence type="ECO:0000256" key="1">
    <source>
        <dbReference type="ARBA" id="ARBA00023015"/>
    </source>
</evidence>
<gene>
    <name evidence="5" type="primary">gntR</name>
    <name evidence="5" type="ORF">IPMB12_11220</name>
</gene>
<dbReference type="EMBL" id="CP050253">
    <property type="protein sequence ID" value="QIQ22208.1"/>
    <property type="molecule type" value="Genomic_DNA"/>
</dbReference>
<dbReference type="PANTHER" id="PTHR30146:SF2">
    <property type="entry name" value="HTH-TYPE TRANSCRIPTIONAL REGULATOR GNTR"/>
    <property type="match status" value="1"/>
</dbReference>
<accession>A0A6G9ID95</accession>
<dbReference type="InterPro" id="IPR028082">
    <property type="entry name" value="Peripla_BP_I"/>
</dbReference>
<dbReference type="NCBIfam" id="NF011563">
    <property type="entry name" value="PRK14987.1"/>
    <property type="match status" value="1"/>
</dbReference>
<dbReference type="CDD" id="cd01575">
    <property type="entry name" value="PBP1_GntR"/>
    <property type="match status" value="1"/>
</dbReference>
<sequence>MKKRRTGLLDIANIVGVSKMTVSRFLRDPNLVSPALQQQLSEAIDKLGYIPNKAPNMLSNAKSHAIGVFLPSLTNQVFAEVLKGIEMITDKAGYQTMIAHTGYYKDKEEMRLRSLLSYNVDGLILTERIHTPNTLKMIELADIPVVEMMDSVSPCIDMAVGFDNFTAAKNIVNRIISKGKKNIVYVGARLDERSIIRQKGYEAAMQENGLNSYTISTKELSSYTLGGKLLHQALKENDKVDGIFCSNDNLALGVLFECQRINIKVPEQLAIAGFHGHDVGRAVTPQLASVLTPRMEMGKIAAEMLLKRLSGEKLSSSVIDLPVQYLDGGSI</sequence>
<evidence type="ECO:0000313" key="5">
    <source>
        <dbReference type="EMBL" id="QIQ22208.1"/>
    </source>
</evidence>
<keyword evidence="1" id="KW-0805">Transcription regulation</keyword>
<dbReference type="SUPFAM" id="SSF47413">
    <property type="entry name" value="lambda repressor-like DNA-binding domains"/>
    <property type="match status" value="1"/>
</dbReference>
<dbReference type="RefSeq" id="WP_166917504.1">
    <property type="nucleotide sequence ID" value="NZ_CP050253.1"/>
</dbReference>
<dbReference type="InterPro" id="IPR010982">
    <property type="entry name" value="Lambda_DNA-bd_dom_sf"/>
</dbReference>
<dbReference type="SUPFAM" id="SSF53822">
    <property type="entry name" value="Periplasmic binding protein-like I"/>
    <property type="match status" value="1"/>
</dbReference>
<organism evidence="5 6">
    <name type="scientific">Zophobihabitans entericus</name>
    <dbReference type="NCBI Taxonomy" id="1635327"/>
    <lineage>
        <taxon>Bacteria</taxon>
        <taxon>Pseudomonadati</taxon>
        <taxon>Pseudomonadota</taxon>
        <taxon>Gammaproteobacteria</taxon>
        <taxon>Orbales</taxon>
        <taxon>Orbaceae</taxon>
        <taxon>Zophobihabitans</taxon>
    </lineage>
</organism>
<keyword evidence="2" id="KW-0238">DNA-binding</keyword>
<dbReference type="AlphaFoldDB" id="A0A6G9ID95"/>
<dbReference type="Proteomes" id="UP000501168">
    <property type="component" value="Chromosome"/>
</dbReference>
<dbReference type="Pfam" id="PF00356">
    <property type="entry name" value="LacI"/>
    <property type="match status" value="1"/>
</dbReference>
<reference evidence="5 6" key="1">
    <citation type="submission" date="2020-03" db="EMBL/GenBank/DDBJ databases">
        <title>Complete genome sequence of Orbus sp. IPMB12 (BCRC 80908).</title>
        <authorList>
            <person name="Lo W.-S."/>
            <person name="Chang T.-H."/>
            <person name="Kuo C.-H."/>
        </authorList>
    </citation>
    <scope>NUCLEOTIDE SEQUENCE [LARGE SCALE GENOMIC DNA]</scope>
    <source>
        <strain evidence="5 6">IPMB12</strain>
    </source>
</reference>
<dbReference type="SMART" id="SM00354">
    <property type="entry name" value="HTH_LACI"/>
    <property type="match status" value="1"/>
</dbReference>
<name>A0A6G9ID95_9GAMM</name>
<proteinExistence type="predicted"/>
<keyword evidence="6" id="KW-1185">Reference proteome</keyword>
<dbReference type="GO" id="GO:0003700">
    <property type="term" value="F:DNA-binding transcription factor activity"/>
    <property type="evidence" value="ECO:0007669"/>
    <property type="project" value="TreeGrafter"/>
</dbReference>
<evidence type="ECO:0000256" key="2">
    <source>
        <dbReference type="ARBA" id="ARBA00023125"/>
    </source>
</evidence>
<dbReference type="Pfam" id="PF00532">
    <property type="entry name" value="Peripla_BP_1"/>
    <property type="match status" value="1"/>
</dbReference>
<dbReference type="Gene3D" id="3.40.50.2300">
    <property type="match status" value="2"/>
</dbReference>
<dbReference type="GO" id="GO:0000976">
    <property type="term" value="F:transcription cis-regulatory region binding"/>
    <property type="evidence" value="ECO:0007669"/>
    <property type="project" value="TreeGrafter"/>
</dbReference>
<dbReference type="KEGG" id="orb:IPMB12_11220"/>